<evidence type="ECO:0000313" key="2">
    <source>
        <dbReference type="EMBL" id="AEE50997.1"/>
    </source>
</evidence>
<keyword evidence="1" id="KW-0732">Signal</keyword>
<accession>F4KQM4</accession>
<proteinExistence type="predicted"/>
<dbReference type="RefSeq" id="WP_013765540.1">
    <property type="nucleotide sequence ID" value="NC_015510.1"/>
</dbReference>
<dbReference type="KEGG" id="hhy:Halhy_3135"/>
<feature type="chain" id="PRO_5003315910" description="Heparinase II/III family protein" evidence="1">
    <location>
        <begin position="22"/>
        <end position="643"/>
    </location>
</feature>
<dbReference type="OrthoDB" id="9813410at2"/>
<dbReference type="EMBL" id="CP002691">
    <property type="protein sequence ID" value="AEE50997.1"/>
    <property type="molecule type" value="Genomic_DNA"/>
</dbReference>
<reference evidence="2 3" key="1">
    <citation type="journal article" date="2011" name="Stand. Genomic Sci.">
        <title>Complete genome sequence of Haliscomenobacter hydrossis type strain (O).</title>
        <authorList>
            <consortium name="US DOE Joint Genome Institute (JGI-PGF)"/>
            <person name="Daligault H."/>
            <person name="Lapidus A."/>
            <person name="Zeytun A."/>
            <person name="Nolan M."/>
            <person name="Lucas S."/>
            <person name="Del Rio T.G."/>
            <person name="Tice H."/>
            <person name="Cheng J.F."/>
            <person name="Tapia R."/>
            <person name="Han C."/>
            <person name="Goodwin L."/>
            <person name="Pitluck S."/>
            <person name="Liolios K."/>
            <person name="Pagani I."/>
            <person name="Ivanova N."/>
            <person name="Huntemann M."/>
            <person name="Mavromatis K."/>
            <person name="Mikhailova N."/>
            <person name="Pati A."/>
            <person name="Chen A."/>
            <person name="Palaniappan K."/>
            <person name="Land M."/>
            <person name="Hauser L."/>
            <person name="Brambilla E.M."/>
            <person name="Rohde M."/>
            <person name="Verbarg S."/>
            <person name="Goker M."/>
            <person name="Bristow J."/>
            <person name="Eisen J.A."/>
            <person name="Markowitz V."/>
            <person name="Hugenholtz P."/>
            <person name="Kyrpides N.C."/>
            <person name="Klenk H.P."/>
            <person name="Woyke T."/>
        </authorList>
    </citation>
    <scope>NUCLEOTIDE SEQUENCE [LARGE SCALE GENOMIC DNA]</scope>
    <source>
        <strain evidence="3">ATCC 27775 / DSM 1100 / LMG 10767 / O</strain>
    </source>
</reference>
<dbReference type="AlphaFoldDB" id="F4KQM4"/>
<protein>
    <recommendedName>
        <fullName evidence="4">Heparinase II/III family protein</fullName>
    </recommendedName>
</protein>
<evidence type="ECO:0008006" key="4">
    <source>
        <dbReference type="Google" id="ProtNLM"/>
    </source>
</evidence>
<reference key="2">
    <citation type="submission" date="2011-04" db="EMBL/GenBank/DDBJ databases">
        <title>Complete sequence of chromosome of Haliscomenobacter hydrossis DSM 1100.</title>
        <authorList>
            <consortium name="US DOE Joint Genome Institute (JGI-PGF)"/>
            <person name="Lucas S."/>
            <person name="Han J."/>
            <person name="Lapidus A."/>
            <person name="Bruce D."/>
            <person name="Goodwin L."/>
            <person name="Pitluck S."/>
            <person name="Peters L."/>
            <person name="Kyrpides N."/>
            <person name="Mavromatis K."/>
            <person name="Ivanova N."/>
            <person name="Ovchinnikova G."/>
            <person name="Pagani I."/>
            <person name="Daligault H."/>
            <person name="Detter J.C."/>
            <person name="Han C."/>
            <person name="Land M."/>
            <person name="Hauser L."/>
            <person name="Markowitz V."/>
            <person name="Cheng J.-F."/>
            <person name="Hugenholtz P."/>
            <person name="Woyke T."/>
            <person name="Wu D."/>
            <person name="Verbarg S."/>
            <person name="Frueling A."/>
            <person name="Brambilla E."/>
            <person name="Klenk H.-P."/>
            <person name="Eisen J.A."/>
        </authorList>
    </citation>
    <scope>NUCLEOTIDE SEQUENCE</scope>
    <source>
        <strain>DSM 1100</strain>
    </source>
</reference>
<feature type="signal peptide" evidence="1">
    <location>
        <begin position="1"/>
        <end position="21"/>
    </location>
</feature>
<name>F4KQM4_HALH1</name>
<evidence type="ECO:0000313" key="3">
    <source>
        <dbReference type="Proteomes" id="UP000008461"/>
    </source>
</evidence>
<sequence length="643" mass="73068">MGKLSNLLILLSICLAPRAYAQTNFAVPPLPDPAERMANLKREWTALQQSPPQLAVRDCFLFLLDALDTQFLEPQQVEWVLKLVQTRMVSNPAAGRSYGNIFWGWHETGIDVGDGNNIEFCMQYGLPIKLLFNDRLSPTARKTLDEIFTLGLKGARNQVVRISYTNIYLMKIWNFVAFAQVYQQPEILEEGRKYFDLWLNHLARYGNREYDSPTYCGVDLESLLLLCRFSTDADIQAKARATLRFFLNDLSAHYLPRAGILGGAHSRDYNRVFSRDLLEEKYFNPLLGGPNRNVHLFHELCLSTLQEIGLSTEQKGWMQRKNRFIVQRWDSLAHTFACDFVGDKFSMGSSNQAYSPDDKPFVVYLSSKRIPEMPNIAFVMEGRNDHYGTWSAEGIGEKMKHLIPANYPSNGGWGKARHLMPFMQSAQNKGEMVMLVSGNKDHNCIFEYLNSTIVLPNTFDEIWLGNQPSAVPTPGTKTDFDATQTLFARFEDVVIAFRFLWSNAEQGTRPALYNDGFQFIATREKFPLEHNAALRITLQHPDDGKANVAMWWKVVEGIKTDRAFAAFRQEVLQAEVAVKTENGLLDVAVLTKSGKLGLRADLATKKRLAYYNPQPLPTDFLLNIDGVEIGKPILEKYKTAAKR</sequence>
<dbReference type="eggNOG" id="ENOG50314YV">
    <property type="taxonomic scope" value="Bacteria"/>
</dbReference>
<evidence type="ECO:0000256" key="1">
    <source>
        <dbReference type="SAM" id="SignalP"/>
    </source>
</evidence>
<organism evidence="2 3">
    <name type="scientific">Haliscomenobacter hydrossis (strain ATCC 27775 / DSM 1100 / LMG 10767 / O)</name>
    <dbReference type="NCBI Taxonomy" id="760192"/>
    <lineage>
        <taxon>Bacteria</taxon>
        <taxon>Pseudomonadati</taxon>
        <taxon>Bacteroidota</taxon>
        <taxon>Saprospiria</taxon>
        <taxon>Saprospirales</taxon>
        <taxon>Haliscomenobacteraceae</taxon>
        <taxon>Haliscomenobacter</taxon>
    </lineage>
</organism>
<gene>
    <name evidence="2" type="ordered locus">Halhy_3135</name>
</gene>
<dbReference type="Proteomes" id="UP000008461">
    <property type="component" value="Chromosome"/>
</dbReference>
<keyword evidence="3" id="KW-1185">Reference proteome</keyword>
<dbReference type="HOGENOM" id="CLU_425689_0_0_10"/>
<dbReference type="STRING" id="760192.Halhy_3135"/>